<dbReference type="Gene3D" id="2.30.110.10">
    <property type="entry name" value="Electron Transport, Fmn-binding Protein, Chain A"/>
    <property type="match status" value="1"/>
</dbReference>
<dbReference type="Gene3D" id="3.20.180.10">
    <property type="entry name" value="PNP-oxidase-like"/>
    <property type="match status" value="1"/>
</dbReference>
<feature type="domain" description="Pyridoxamine 5'-phosphate oxidase N-terminal" evidence="1">
    <location>
        <begin position="37"/>
        <end position="162"/>
    </location>
</feature>
<accession>A0A162KY88</accession>
<evidence type="ECO:0000259" key="1">
    <source>
        <dbReference type="Pfam" id="PF01243"/>
    </source>
</evidence>
<sequence length="274" mass="29381">MTTPAPSVDTPTDGAPVITPRGRELRLDAALPFDAEDHGRRLLRTARFGTLSTLDPESGYPYGAATNLATDHDGSPVFIMAGLALHARNLAADPRASLTLVEPGLADVLAGVRMTIVGRVVQVTDQARLEAVRRRYLARHPKTKLYMTLPDVGFYRLEMADLRVAGGPRRNAGEPQIAHFLTDLAGAEALLAAEADEVERLNGPWGEDLPGRLARLHGGGDAGRWRAAGLDPEGIDLTSPQSDLRIRFPRRVTDPQAMRSALAALVRPAIVGGT</sequence>
<dbReference type="SUPFAM" id="SSF50475">
    <property type="entry name" value="FMN-binding split barrel"/>
    <property type="match status" value="1"/>
</dbReference>
<proteinExistence type="predicted"/>
<organism evidence="2 3">
    <name type="scientific">Tistrella mobilis</name>
    <dbReference type="NCBI Taxonomy" id="171437"/>
    <lineage>
        <taxon>Bacteria</taxon>
        <taxon>Pseudomonadati</taxon>
        <taxon>Pseudomonadota</taxon>
        <taxon>Alphaproteobacteria</taxon>
        <taxon>Geminicoccales</taxon>
        <taxon>Geminicoccaceae</taxon>
        <taxon>Tistrella</taxon>
    </lineage>
</organism>
<dbReference type="PANTHER" id="PTHR13343">
    <property type="entry name" value="CREG1 PROTEIN"/>
    <property type="match status" value="1"/>
</dbReference>
<reference evidence="2 3" key="1">
    <citation type="submission" date="2015-12" db="EMBL/GenBank/DDBJ databases">
        <title>Genome sequence of Tistrella mobilis MCCC 1A02139.</title>
        <authorList>
            <person name="Lu L."/>
            <person name="Lai Q."/>
            <person name="Shao Z."/>
            <person name="Qian P."/>
        </authorList>
    </citation>
    <scope>NUCLEOTIDE SEQUENCE [LARGE SCALE GENOMIC DNA]</scope>
    <source>
        <strain evidence="2 3">MCCC 1A02139</strain>
    </source>
</reference>
<dbReference type="PANTHER" id="PTHR13343:SF17">
    <property type="entry name" value="CELLULAR REPRESSOR OF E1A-STIMULATED GENES, ISOFORM A"/>
    <property type="match status" value="1"/>
</dbReference>
<dbReference type="OrthoDB" id="9814594at2"/>
<dbReference type="Proteomes" id="UP000075787">
    <property type="component" value="Unassembled WGS sequence"/>
</dbReference>
<dbReference type="RefSeq" id="WP_062764263.1">
    <property type="nucleotide sequence ID" value="NZ_CP121043.1"/>
</dbReference>
<dbReference type="InterPro" id="IPR012349">
    <property type="entry name" value="Split_barrel_FMN-bd"/>
</dbReference>
<dbReference type="Pfam" id="PF01243">
    <property type="entry name" value="PNPOx_N"/>
    <property type="match status" value="1"/>
</dbReference>
<dbReference type="GO" id="GO:0005737">
    <property type="term" value="C:cytoplasm"/>
    <property type="evidence" value="ECO:0007669"/>
    <property type="project" value="UniProtKB-ARBA"/>
</dbReference>
<comment type="caution">
    <text evidence="2">The sequence shown here is derived from an EMBL/GenBank/DDBJ whole genome shotgun (WGS) entry which is preliminary data.</text>
</comment>
<gene>
    <name evidence="2" type="ORF">AUP44_05505</name>
</gene>
<protein>
    <recommendedName>
        <fullName evidence="1">Pyridoxamine 5'-phosphate oxidase N-terminal domain-containing protein</fullName>
    </recommendedName>
</protein>
<dbReference type="InterPro" id="IPR011576">
    <property type="entry name" value="Pyridox_Oxase_N"/>
</dbReference>
<dbReference type="EMBL" id="LPZR01000156">
    <property type="protein sequence ID" value="KYO52438.1"/>
    <property type="molecule type" value="Genomic_DNA"/>
</dbReference>
<dbReference type="AlphaFoldDB" id="A0A162KY88"/>
<evidence type="ECO:0000313" key="3">
    <source>
        <dbReference type="Proteomes" id="UP000075787"/>
    </source>
</evidence>
<dbReference type="InterPro" id="IPR037119">
    <property type="entry name" value="Haem_oxidase_HugZ-like_sf"/>
</dbReference>
<dbReference type="GeneID" id="97239296"/>
<evidence type="ECO:0000313" key="2">
    <source>
        <dbReference type="EMBL" id="KYO52438.1"/>
    </source>
</evidence>
<name>A0A162KY88_9PROT</name>